<dbReference type="InterPro" id="IPR016130">
    <property type="entry name" value="Tyr_Pase_AS"/>
</dbReference>
<dbReference type="OrthoDB" id="6144519at2759"/>
<dbReference type="GO" id="GO:0004725">
    <property type="term" value="F:protein tyrosine phosphatase activity"/>
    <property type="evidence" value="ECO:0007669"/>
    <property type="project" value="UniProtKB-EC"/>
</dbReference>
<dbReference type="InterPro" id="IPR029021">
    <property type="entry name" value="Prot-tyrosine_phosphatase-like"/>
</dbReference>
<dbReference type="InterPro" id="IPR036383">
    <property type="entry name" value="TSP1_rpt_sf"/>
</dbReference>
<evidence type="ECO:0000256" key="1">
    <source>
        <dbReference type="ARBA" id="ARBA00009580"/>
    </source>
</evidence>
<accession>A0A6J8ABB4</accession>
<feature type="chain" id="PRO_5026816547" description="protein-tyrosine-phosphatase" evidence="10">
    <location>
        <begin position="20"/>
        <end position="827"/>
    </location>
</feature>
<dbReference type="SUPFAM" id="SSF48726">
    <property type="entry name" value="Immunoglobulin"/>
    <property type="match status" value="2"/>
</dbReference>
<dbReference type="Proteomes" id="UP000507470">
    <property type="component" value="Unassembled WGS sequence"/>
</dbReference>
<dbReference type="Gene3D" id="3.90.190.10">
    <property type="entry name" value="Protein tyrosine phosphatase superfamily"/>
    <property type="match status" value="1"/>
</dbReference>
<dbReference type="SMART" id="SM00209">
    <property type="entry name" value="TSP1"/>
    <property type="match status" value="3"/>
</dbReference>
<keyword evidence="9" id="KW-0472">Membrane</keyword>
<dbReference type="PROSITE" id="PS50056">
    <property type="entry name" value="TYR_PHOSPHATASE_2"/>
    <property type="match status" value="1"/>
</dbReference>
<evidence type="ECO:0000259" key="12">
    <source>
        <dbReference type="PROSITE" id="PS50056"/>
    </source>
</evidence>
<keyword evidence="10" id="KW-0732">Signal</keyword>
<dbReference type="InterPro" id="IPR000884">
    <property type="entry name" value="TSP1_rpt"/>
</dbReference>
<feature type="domain" description="Ig-like" evidence="13">
    <location>
        <begin position="105"/>
        <end position="178"/>
    </location>
</feature>
<keyword evidence="4 14" id="KW-0378">Hydrolase</keyword>
<proteinExistence type="inferred from homology"/>
<evidence type="ECO:0000259" key="13">
    <source>
        <dbReference type="PROSITE" id="PS50835"/>
    </source>
</evidence>
<feature type="region of interest" description="Disordered" evidence="8">
    <location>
        <begin position="476"/>
        <end position="495"/>
    </location>
</feature>
<dbReference type="EC" id="3.1.3.48" evidence="2"/>
<dbReference type="SMART" id="SM00404">
    <property type="entry name" value="PTPc_motif"/>
    <property type="match status" value="1"/>
</dbReference>
<dbReference type="EMBL" id="CACVKT020001131">
    <property type="protein sequence ID" value="CAC5365516.1"/>
    <property type="molecule type" value="Genomic_DNA"/>
</dbReference>
<feature type="domain" description="Tyrosine specific protein phosphatases" evidence="12">
    <location>
        <begin position="653"/>
        <end position="728"/>
    </location>
</feature>
<evidence type="ECO:0000259" key="11">
    <source>
        <dbReference type="PROSITE" id="PS50055"/>
    </source>
</evidence>
<evidence type="ECO:0000256" key="5">
    <source>
        <dbReference type="ARBA" id="ARBA00022912"/>
    </source>
</evidence>
<sequence>MKGEVVAVVLLFLKHLCQAENVIVGSTKHIVCQIQNGNLWEKYSKGSSVWETINNGGRYSGSHSSNLTISNFKIEDSGKFRCKVDGTVSTEAEIVLKPTVQAFIGSSVSLTCTVLGTQLHWYIMIDTNDQRTLTDNNEYEGSTTNSLEIKSLTADTAAVYYCQPTDRSRGPEITVSISDWSTWTTWGDCSVTCGTGQRERTRTCLEQCTESAVQSAPCTGNLKVDGGWSSWSYSGSCTVSCGSGLQKRIRSCNNPPQGNCGEYCQGVDNNYINCSSTACPVNGGWSSWESWVACNVTCGTGKQSRRRYCNNPKPENSGSYCQGEDYDYKSCTLSACPESKTASEPVAPIAGGVGGGIVLVLIVVIGLIYMKRRRRKPLDDRVSGENQGLQIVDRNVSLRQEGDRQEGMYINIARASRQSSSDTDDAIPSRVSTKDTSTDECNTYYNSSDLLTTVKVEELKDYIKRKQVNEGLHSEYKTIPYGPQHPTSTAQKKENMPKNRYKTTFPYDHTRVILQPVHGSSHMNYINANLVDVSPVCNTVSLFYKSNASMQVLRPLKHTFTDFWTMIWQNNTRKIIMLTNLMEVAKVKCDKYWPEGGKPMVLGNLILTLRSEKERAAYVTREISVEDKKTKEKRNIIQYHFTAWPDHGTPDPLYLVLFHKHVISDHSDVESGKLLVHCSAGIGRTGTYIGLDALYEEGRITGCVDIVKFVKKMRYSRMNMVQTPEQYVCLHYALLEAFTMKDTNIGKEEFGTIWREIKSDKQPINHQKLYKEFKMLEAKKSEHGKSEYTAATSPENMEKNRNKTVIPCKLCMTMTNSSLFKIKLIVE</sequence>
<dbReference type="FunFam" id="2.20.100.10:FF:000007">
    <property type="entry name" value="Thrombospondin 1"/>
    <property type="match status" value="1"/>
</dbReference>
<feature type="region of interest" description="Disordered" evidence="8">
    <location>
        <begin position="416"/>
        <end position="438"/>
    </location>
</feature>
<dbReference type="PROSITE" id="PS00383">
    <property type="entry name" value="TYR_PHOSPHATASE_1"/>
    <property type="match status" value="1"/>
</dbReference>
<dbReference type="Pfam" id="PF00102">
    <property type="entry name" value="Y_phosphatase"/>
    <property type="match status" value="1"/>
</dbReference>
<evidence type="ECO:0000313" key="14">
    <source>
        <dbReference type="EMBL" id="CAC5365516.1"/>
    </source>
</evidence>
<dbReference type="InterPro" id="IPR050348">
    <property type="entry name" value="Protein-Tyr_Phosphatase"/>
</dbReference>
<dbReference type="Pfam" id="PF00090">
    <property type="entry name" value="TSP_1"/>
    <property type="match status" value="3"/>
</dbReference>
<evidence type="ECO:0000256" key="10">
    <source>
        <dbReference type="SAM" id="SignalP"/>
    </source>
</evidence>
<evidence type="ECO:0000256" key="3">
    <source>
        <dbReference type="ARBA" id="ARBA00022737"/>
    </source>
</evidence>
<dbReference type="PRINTS" id="PR00700">
    <property type="entry name" value="PRTYPHPHTASE"/>
</dbReference>
<dbReference type="PROSITE" id="PS50835">
    <property type="entry name" value="IG_LIKE"/>
    <property type="match status" value="2"/>
</dbReference>
<dbReference type="SMART" id="SM00409">
    <property type="entry name" value="IG"/>
    <property type="match status" value="2"/>
</dbReference>
<name>A0A6J8ABB4_MYTCO</name>
<feature type="signal peptide" evidence="10">
    <location>
        <begin position="1"/>
        <end position="19"/>
    </location>
</feature>
<keyword evidence="3" id="KW-0677">Repeat</keyword>
<evidence type="ECO:0000256" key="8">
    <source>
        <dbReference type="SAM" id="MobiDB-lite"/>
    </source>
</evidence>
<dbReference type="PRINTS" id="PR01705">
    <property type="entry name" value="TSP1REPEAT"/>
</dbReference>
<evidence type="ECO:0000256" key="4">
    <source>
        <dbReference type="ARBA" id="ARBA00022801"/>
    </source>
</evidence>
<feature type="transmembrane region" description="Helical" evidence="9">
    <location>
        <begin position="346"/>
        <end position="369"/>
    </location>
</feature>
<dbReference type="Gene3D" id="2.60.40.10">
    <property type="entry name" value="Immunoglobulins"/>
    <property type="match status" value="2"/>
</dbReference>
<dbReference type="PROSITE" id="PS50055">
    <property type="entry name" value="TYR_PHOSPHATASE_PTP"/>
    <property type="match status" value="1"/>
</dbReference>
<dbReference type="InterPro" id="IPR000242">
    <property type="entry name" value="PTP_cat"/>
</dbReference>
<dbReference type="Gene3D" id="2.20.100.10">
    <property type="entry name" value="Thrombospondin type-1 (TSP1) repeat"/>
    <property type="match status" value="3"/>
</dbReference>
<keyword evidence="9" id="KW-0812">Transmembrane</keyword>
<dbReference type="InterPro" id="IPR013783">
    <property type="entry name" value="Ig-like_fold"/>
</dbReference>
<gene>
    <name evidence="14" type="ORF">MCOR_6170</name>
</gene>
<dbReference type="PANTHER" id="PTHR19134">
    <property type="entry name" value="RECEPTOR-TYPE TYROSINE-PROTEIN PHOSPHATASE"/>
    <property type="match status" value="1"/>
</dbReference>
<reference evidence="14 15" key="1">
    <citation type="submission" date="2020-06" db="EMBL/GenBank/DDBJ databases">
        <authorList>
            <person name="Li R."/>
            <person name="Bekaert M."/>
        </authorList>
    </citation>
    <scope>NUCLEOTIDE SEQUENCE [LARGE SCALE GENOMIC DNA]</scope>
    <source>
        <strain evidence="15">wild</strain>
    </source>
</reference>
<evidence type="ECO:0000256" key="2">
    <source>
        <dbReference type="ARBA" id="ARBA00013064"/>
    </source>
</evidence>
<keyword evidence="6" id="KW-1015">Disulfide bond</keyword>
<dbReference type="InterPro" id="IPR000387">
    <property type="entry name" value="Tyr_Pase_dom"/>
</dbReference>
<dbReference type="SUPFAM" id="SSF52799">
    <property type="entry name" value="(Phosphotyrosine protein) phosphatases II"/>
    <property type="match status" value="1"/>
</dbReference>
<dbReference type="InterPro" id="IPR036179">
    <property type="entry name" value="Ig-like_dom_sf"/>
</dbReference>
<organism evidence="14 15">
    <name type="scientific">Mytilus coruscus</name>
    <name type="common">Sea mussel</name>
    <dbReference type="NCBI Taxonomy" id="42192"/>
    <lineage>
        <taxon>Eukaryota</taxon>
        <taxon>Metazoa</taxon>
        <taxon>Spiralia</taxon>
        <taxon>Lophotrochozoa</taxon>
        <taxon>Mollusca</taxon>
        <taxon>Bivalvia</taxon>
        <taxon>Autobranchia</taxon>
        <taxon>Pteriomorphia</taxon>
        <taxon>Mytilida</taxon>
        <taxon>Mytiloidea</taxon>
        <taxon>Mytilidae</taxon>
        <taxon>Mytilinae</taxon>
        <taxon>Mytilus</taxon>
    </lineage>
</organism>
<evidence type="ECO:0000256" key="6">
    <source>
        <dbReference type="ARBA" id="ARBA00023157"/>
    </source>
</evidence>
<dbReference type="PROSITE" id="PS50092">
    <property type="entry name" value="TSP1"/>
    <property type="match status" value="3"/>
</dbReference>
<dbReference type="InterPro" id="IPR007110">
    <property type="entry name" value="Ig-like_dom"/>
</dbReference>
<feature type="domain" description="Tyrosine-protein phosphatase" evidence="11">
    <location>
        <begin position="472"/>
        <end position="737"/>
    </location>
</feature>
<evidence type="ECO:0000256" key="7">
    <source>
        <dbReference type="ARBA" id="ARBA00051722"/>
    </source>
</evidence>
<comment type="similarity">
    <text evidence="1">Belongs to the protein-tyrosine phosphatase family.</text>
</comment>
<comment type="catalytic activity">
    <reaction evidence="7">
        <text>O-phospho-L-tyrosyl-[protein] + H2O = L-tyrosyl-[protein] + phosphate</text>
        <dbReference type="Rhea" id="RHEA:10684"/>
        <dbReference type="Rhea" id="RHEA-COMP:10136"/>
        <dbReference type="Rhea" id="RHEA-COMP:20101"/>
        <dbReference type="ChEBI" id="CHEBI:15377"/>
        <dbReference type="ChEBI" id="CHEBI:43474"/>
        <dbReference type="ChEBI" id="CHEBI:46858"/>
        <dbReference type="ChEBI" id="CHEBI:61978"/>
        <dbReference type="EC" id="3.1.3.48"/>
    </reaction>
</comment>
<feature type="domain" description="Ig-like" evidence="13">
    <location>
        <begin position="25"/>
        <end position="95"/>
    </location>
</feature>
<protein>
    <recommendedName>
        <fullName evidence="2">protein-tyrosine-phosphatase</fullName>
        <ecNumber evidence="2">3.1.3.48</ecNumber>
    </recommendedName>
</protein>
<keyword evidence="5" id="KW-0904">Protein phosphatase</keyword>
<dbReference type="SMART" id="SM00194">
    <property type="entry name" value="PTPc"/>
    <property type="match status" value="1"/>
</dbReference>
<evidence type="ECO:0000313" key="15">
    <source>
        <dbReference type="Proteomes" id="UP000507470"/>
    </source>
</evidence>
<dbReference type="InterPro" id="IPR003599">
    <property type="entry name" value="Ig_sub"/>
</dbReference>
<dbReference type="PANTHER" id="PTHR19134:SF562">
    <property type="entry name" value="PROTEIN-TYROSINE-PHOSPHATASE"/>
    <property type="match status" value="1"/>
</dbReference>
<keyword evidence="9" id="KW-1133">Transmembrane helix</keyword>
<dbReference type="SUPFAM" id="SSF82895">
    <property type="entry name" value="TSP-1 type 1 repeat"/>
    <property type="match status" value="3"/>
</dbReference>
<keyword evidence="15" id="KW-1185">Reference proteome</keyword>
<dbReference type="AlphaFoldDB" id="A0A6J8ABB4"/>
<evidence type="ECO:0000256" key="9">
    <source>
        <dbReference type="SAM" id="Phobius"/>
    </source>
</evidence>
<dbReference type="InterPro" id="IPR003595">
    <property type="entry name" value="Tyr_Pase_cat"/>
</dbReference>